<keyword evidence="2" id="KW-0812">Transmembrane</keyword>
<dbReference type="RefSeq" id="WP_206706039.1">
    <property type="nucleotide sequence ID" value="NZ_BAAAPG010000002.1"/>
</dbReference>
<keyword evidence="4" id="KW-1185">Reference proteome</keyword>
<feature type="compositionally biased region" description="Pro residues" evidence="1">
    <location>
        <begin position="1"/>
        <end position="20"/>
    </location>
</feature>
<keyword evidence="2" id="KW-0472">Membrane</keyword>
<evidence type="ECO:0000313" key="3">
    <source>
        <dbReference type="EMBL" id="MBB5741828.1"/>
    </source>
</evidence>
<name>A0A7W9CAD9_9MICO</name>
<keyword evidence="2" id="KW-1133">Transmembrane helix</keyword>
<dbReference type="AlphaFoldDB" id="A0A7W9CAD9"/>
<gene>
    <name evidence="3" type="ORF">HD600_000325</name>
</gene>
<feature type="transmembrane region" description="Helical" evidence="2">
    <location>
        <begin position="168"/>
        <end position="191"/>
    </location>
</feature>
<feature type="transmembrane region" description="Helical" evidence="2">
    <location>
        <begin position="75"/>
        <end position="102"/>
    </location>
</feature>
<sequence>MTEPQFPPPPPYGAVPPVPPAQGGEAAPAYQSRPPVPGPQYYANPPGAYAAPVGGYSAPSGAYQLTAPAPKRGRVLGVVAFVLAIVAAVVAPIVGGAAGYSIGFELPSVMERLDASTSDLSFLSPVRDQVLMGEISFWLGTLAGIAAIVLGIMAIVKRAGRAFGITGLVIAVVGPIIFFIVLGVSLTLGAADGSGSI</sequence>
<evidence type="ECO:0008006" key="5">
    <source>
        <dbReference type="Google" id="ProtNLM"/>
    </source>
</evidence>
<protein>
    <recommendedName>
        <fullName evidence="5">DUF4064 domain-containing protein</fullName>
    </recommendedName>
</protein>
<evidence type="ECO:0000256" key="2">
    <source>
        <dbReference type="SAM" id="Phobius"/>
    </source>
</evidence>
<dbReference type="Proteomes" id="UP000517712">
    <property type="component" value="Unassembled WGS sequence"/>
</dbReference>
<feature type="compositionally biased region" description="Low complexity" evidence="1">
    <location>
        <begin position="21"/>
        <end position="31"/>
    </location>
</feature>
<accession>A0A7W9CAD9</accession>
<proteinExistence type="predicted"/>
<evidence type="ECO:0000256" key="1">
    <source>
        <dbReference type="SAM" id="MobiDB-lite"/>
    </source>
</evidence>
<feature type="region of interest" description="Disordered" evidence="1">
    <location>
        <begin position="1"/>
        <end position="38"/>
    </location>
</feature>
<feature type="transmembrane region" description="Helical" evidence="2">
    <location>
        <begin position="135"/>
        <end position="156"/>
    </location>
</feature>
<dbReference type="EMBL" id="JACHMU010000001">
    <property type="protein sequence ID" value="MBB5741828.1"/>
    <property type="molecule type" value="Genomic_DNA"/>
</dbReference>
<reference evidence="3 4" key="1">
    <citation type="submission" date="2020-08" db="EMBL/GenBank/DDBJ databases">
        <title>Sequencing the genomes of 1000 actinobacteria strains.</title>
        <authorList>
            <person name="Klenk H.-P."/>
        </authorList>
    </citation>
    <scope>NUCLEOTIDE SEQUENCE [LARGE SCALE GENOMIC DNA]</scope>
    <source>
        <strain evidence="3 4">DSM 24823</strain>
    </source>
</reference>
<organism evidence="3 4">
    <name type="scientific">Microbacterium ginsengiterrae</name>
    <dbReference type="NCBI Taxonomy" id="546115"/>
    <lineage>
        <taxon>Bacteria</taxon>
        <taxon>Bacillati</taxon>
        <taxon>Actinomycetota</taxon>
        <taxon>Actinomycetes</taxon>
        <taxon>Micrococcales</taxon>
        <taxon>Microbacteriaceae</taxon>
        <taxon>Microbacterium</taxon>
    </lineage>
</organism>
<evidence type="ECO:0000313" key="4">
    <source>
        <dbReference type="Proteomes" id="UP000517712"/>
    </source>
</evidence>
<comment type="caution">
    <text evidence="3">The sequence shown here is derived from an EMBL/GenBank/DDBJ whole genome shotgun (WGS) entry which is preliminary data.</text>
</comment>